<protein>
    <submittedName>
        <fullName evidence="2">Uncharacterized protein</fullName>
    </submittedName>
</protein>
<feature type="transmembrane region" description="Helical" evidence="1">
    <location>
        <begin position="93"/>
        <end position="111"/>
    </location>
</feature>
<accession>A0A382W3D7</accession>
<sequence>MINPTQIAPTRVGVLLRSVGLTGSEHETSCLLAMLLAFVLALKEKYISKKMRLITFYLGLVAIFCTLSTSNTVVSMVSIILITFYYFRKKQYFQPLLIAAPMVIIIFYFSLSLQKVDGQVNLIDDLNI</sequence>
<dbReference type="EMBL" id="UINC01156606">
    <property type="protein sequence ID" value="SVD53120.1"/>
    <property type="molecule type" value="Genomic_DNA"/>
</dbReference>
<keyword evidence="1" id="KW-0812">Transmembrane</keyword>
<dbReference type="AlphaFoldDB" id="A0A382W3D7"/>
<name>A0A382W3D7_9ZZZZ</name>
<gene>
    <name evidence="2" type="ORF">METZ01_LOCUS405974</name>
</gene>
<keyword evidence="1" id="KW-1133">Transmembrane helix</keyword>
<feature type="transmembrane region" description="Helical" evidence="1">
    <location>
        <begin position="54"/>
        <end position="87"/>
    </location>
</feature>
<evidence type="ECO:0000256" key="1">
    <source>
        <dbReference type="SAM" id="Phobius"/>
    </source>
</evidence>
<proteinExistence type="predicted"/>
<feature type="non-terminal residue" evidence="2">
    <location>
        <position position="128"/>
    </location>
</feature>
<evidence type="ECO:0000313" key="2">
    <source>
        <dbReference type="EMBL" id="SVD53120.1"/>
    </source>
</evidence>
<reference evidence="2" key="1">
    <citation type="submission" date="2018-05" db="EMBL/GenBank/DDBJ databases">
        <authorList>
            <person name="Lanie J.A."/>
            <person name="Ng W.-L."/>
            <person name="Kazmierczak K.M."/>
            <person name="Andrzejewski T.M."/>
            <person name="Davidsen T.M."/>
            <person name="Wayne K.J."/>
            <person name="Tettelin H."/>
            <person name="Glass J.I."/>
            <person name="Rusch D."/>
            <person name="Podicherti R."/>
            <person name="Tsui H.-C.T."/>
            <person name="Winkler M.E."/>
        </authorList>
    </citation>
    <scope>NUCLEOTIDE SEQUENCE</scope>
</reference>
<organism evidence="2">
    <name type="scientific">marine metagenome</name>
    <dbReference type="NCBI Taxonomy" id="408172"/>
    <lineage>
        <taxon>unclassified sequences</taxon>
        <taxon>metagenomes</taxon>
        <taxon>ecological metagenomes</taxon>
    </lineage>
</organism>
<keyword evidence="1" id="KW-0472">Membrane</keyword>